<dbReference type="AlphaFoldDB" id="A0A0N4X7P0"/>
<reference evidence="3" key="1">
    <citation type="submission" date="2017-02" db="UniProtKB">
        <authorList>
            <consortium name="WormBaseParasite"/>
        </authorList>
    </citation>
    <scope>IDENTIFICATION</scope>
</reference>
<dbReference type="EMBL" id="UZAF01022144">
    <property type="protein sequence ID" value="VDO83388.1"/>
    <property type="molecule type" value="Genomic_DNA"/>
</dbReference>
<protein>
    <submittedName>
        <fullName evidence="1 3">Uncharacterized protein</fullName>
    </submittedName>
</protein>
<evidence type="ECO:0000313" key="3">
    <source>
        <dbReference type="WBParaSite" id="HPLM_0002038201-mRNA-1"/>
    </source>
</evidence>
<dbReference type="Proteomes" id="UP000268014">
    <property type="component" value="Unassembled WGS sequence"/>
</dbReference>
<name>A0A0N4X7P0_HAEPC</name>
<keyword evidence="2" id="KW-1185">Reference proteome</keyword>
<evidence type="ECO:0000313" key="2">
    <source>
        <dbReference type="Proteomes" id="UP000268014"/>
    </source>
</evidence>
<dbReference type="WBParaSite" id="HPLM_0002038201-mRNA-1">
    <property type="protein sequence ID" value="HPLM_0002038201-mRNA-1"/>
    <property type="gene ID" value="HPLM_0002038201"/>
</dbReference>
<evidence type="ECO:0000313" key="1">
    <source>
        <dbReference type="EMBL" id="VDO83388.1"/>
    </source>
</evidence>
<reference evidence="1 2" key="2">
    <citation type="submission" date="2018-11" db="EMBL/GenBank/DDBJ databases">
        <authorList>
            <consortium name="Pathogen Informatics"/>
        </authorList>
    </citation>
    <scope>NUCLEOTIDE SEQUENCE [LARGE SCALE GENOMIC DNA]</scope>
    <source>
        <strain evidence="1 2">MHpl1</strain>
    </source>
</reference>
<accession>A0A0N4X7P0</accession>
<sequence>MTTKRAESLSTEIIAGKKEGEQRDITTRQSRDCNVMKGLSRNS</sequence>
<organism evidence="3">
    <name type="scientific">Haemonchus placei</name>
    <name type="common">Barber's pole worm</name>
    <dbReference type="NCBI Taxonomy" id="6290"/>
    <lineage>
        <taxon>Eukaryota</taxon>
        <taxon>Metazoa</taxon>
        <taxon>Ecdysozoa</taxon>
        <taxon>Nematoda</taxon>
        <taxon>Chromadorea</taxon>
        <taxon>Rhabditida</taxon>
        <taxon>Rhabditina</taxon>
        <taxon>Rhabditomorpha</taxon>
        <taxon>Strongyloidea</taxon>
        <taxon>Trichostrongylidae</taxon>
        <taxon>Haemonchus</taxon>
    </lineage>
</organism>
<proteinExistence type="predicted"/>
<gene>
    <name evidence="1" type="ORF">HPLM_LOCUS20374</name>
</gene>